<proteinExistence type="predicted"/>
<reference evidence="1 2" key="1">
    <citation type="journal article" date="2006" name="Genome Biol.">
        <title>The genome of Rhizobium leguminosarum has recognizable core and accessory components.</title>
        <authorList>
            <person name="Young J.W."/>
            <person name="Crossman L.C."/>
            <person name="Johnston A.W.B."/>
            <person name="Thomson N.R."/>
            <person name="Ghazoui Z.F."/>
            <person name="Hull K.H."/>
            <person name="Wexler M."/>
            <person name="Curson A.R.J."/>
            <person name="Todd J.D."/>
            <person name="Poole P.S."/>
            <person name="Mauchline T.H."/>
            <person name="East A.K."/>
            <person name="Quail M.A."/>
            <person name="Churcher C."/>
            <person name="Arrowsmith C."/>
            <person name="Cherevach A."/>
            <person name="Chillingworth T."/>
            <person name="Clarke K."/>
            <person name="Cronin A."/>
            <person name="Davis P."/>
            <person name="Fraser A."/>
            <person name="Hance Z."/>
            <person name="Hauser H."/>
            <person name="Jagels K."/>
            <person name="Moule S."/>
            <person name="Mungall K."/>
            <person name="Norbertczak H."/>
            <person name="Rabbinowitsch E."/>
            <person name="Sanders M."/>
            <person name="Simmonds M."/>
            <person name="Whitehead S."/>
            <person name="Parkhill J."/>
        </authorList>
    </citation>
    <scope>NUCLEOTIDE SEQUENCE [LARGE SCALE GENOMIC DNA]</scope>
    <source>
        <strain evidence="2">DSM 114642 / LMG 32736 / 3841</strain>
    </source>
</reference>
<dbReference type="EMBL" id="AM236085">
    <property type="protein sequence ID" value="CAK03478.1"/>
    <property type="molecule type" value="Genomic_DNA"/>
</dbReference>
<geneLocation type="plasmid" evidence="1 2">
    <name>pRL11</name>
</geneLocation>
<sequence length="67" mass="7621">MCETRAICELRRDTIAMEETYRTLNPFPGSALFVAQSAKTNKSAGDLKWRCNTGETPSRRVPISWAW</sequence>
<name>Q1M5L1_RHIJ3</name>
<evidence type="ECO:0000313" key="1">
    <source>
        <dbReference type="EMBL" id="CAK03478.1"/>
    </source>
</evidence>
<dbReference type="HOGENOM" id="CLU_2809470_0_0_5"/>
<keyword evidence="2" id="KW-1185">Reference proteome</keyword>
<gene>
    <name evidence="1" type="ordered locus">pRL110525</name>
</gene>
<dbReference type="AlphaFoldDB" id="Q1M5L1"/>
<protein>
    <submittedName>
        <fullName evidence="1">Uncharacterized protein</fullName>
    </submittedName>
</protein>
<evidence type="ECO:0000313" key="2">
    <source>
        <dbReference type="Proteomes" id="UP000006575"/>
    </source>
</evidence>
<organism evidence="1 2">
    <name type="scientific">Rhizobium johnstonii (strain DSM 114642 / LMG 32736 / 3841)</name>
    <name type="common">Rhizobium leguminosarum bv. viciae</name>
    <dbReference type="NCBI Taxonomy" id="216596"/>
    <lineage>
        <taxon>Bacteria</taxon>
        <taxon>Pseudomonadati</taxon>
        <taxon>Pseudomonadota</taxon>
        <taxon>Alphaproteobacteria</taxon>
        <taxon>Hyphomicrobiales</taxon>
        <taxon>Rhizobiaceae</taxon>
        <taxon>Rhizobium/Agrobacterium group</taxon>
        <taxon>Rhizobium</taxon>
        <taxon>Rhizobium johnstonii</taxon>
    </lineage>
</organism>
<accession>Q1M5L1</accession>
<dbReference type="KEGG" id="rle:pRL110525"/>
<dbReference type="Proteomes" id="UP000006575">
    <property type="component" value="Plasmid pRL11"/>
</dbReference>
<keyword evidence="1" id="KW-0614">Plasmid</keyword>
<dbReference type="EnsemblBacteria" id="CAK03478">
    <property type="protein sequence ID" value="CAK03478"/>
    <property type="gene ID" value="pRL110525"/>
</dbReference>